<dbReference type="PANTHER" id="PTHR45749:SF21">
    <property type="entry name" value="DUF4371 DOMAIN-CONTAINING PROTEIN"/>
    <property type="match status" value="1"/>
</dbReference>
<dbReference type="PANTHER" id="PTHR45749">
    <property type="match status" value="1"/>
</dbReference>
<dbReference type="Proteomes" id="UP001152320">
    <property type="component" value="Chromosome 10"/>
</dbReference>
<gene>
    <name evidence="2" type="ORF">HOLleu_21372</name>
</gene>
<dbReference type="EMBL" id="JAIZAY010000010">
    <property type="protein sequence ID" value="KAJ8034505.1"/>
    <property type="molecule type" value="Genomic_DNA"/>
</dbReference>
<dbReference type="OrthoDB" id="10064879at2759"/>
<organism evidence="2 3">
    <name type="scientific">Holothuria leucospilota</name>
    <name type="common">Black long sea cucumber</name>
    <name type="synonym">Mertensiothuria leucospilota</name>
    <dbReference type="NCBI Taxonomy" id="206669"/>
    <lineage>
        <taxon>Eukaryota</taxon>
        <taxon>Metazoa</taxon>
        <taxon>Echinodermata</taxon>
        <taxon>Eleutherozoa</taxon>
        <taxon>Echinozoa</taxon>
        <taxon>Holothuroidea</taxon>
        <taxon>Aspidochirotacea</taxon>
        <taxon>Aspidochirotida</taxon>
        <taxon>Holothuriidae</taxon>
        <taxon>Holothuria</taxon>
    </lineage>
</organism>
<sequence>MEGRRQYLIKIIERLQFLGRQGIPIQGNTEDQSNFIQLLRLRAQDNPFISKYRPKKEEKYTSHDIQNEMFEIMAHNVIRDIVQDIRTQSGFYSIISDEYTDIKNRTTHFLPGWVDKSLNAHEDFLGFYNIPNVSSETIASVIKDALVRLQLSLTDCRGQCYDGASNMLGQKTGVAKRIQETQPKAHPTHCHAHSLNLSVKDATTRIKLLSDTMDTAREIATLIKYSPKRGHLLGEIKQNIEGEDSTTGGILKVCPTRWTVRASCFRRILDNYDALLEEWTLCLDTRLDTDVRGRIIGC</sequence>
<dbReference type="AlphaFoldDB" id="A0A9Q1BXL9"/>
<feature type="domain" description="DUF4371" evidence="1">
    <location>
        <begin position="7"/>
        <end position="171"/>
    </location>
</feature>
<dbReference type="InterPro" id="IPR012337">
    <property type="entry name" value="RNaseH-like_sf"/>
</dbReference>
<accession>A0A9Q1BXL9</accession>
<evidence type="ECO:0000259" key="1">
    <source>
        <dbReference type="Pfam" id="PF14291"/>
    </source>
</evidence>
<comment type="caution">
    <text evidence="2">The sequence shown here is derived from an EMBL/GenBank/DDBJ whole genome shotgun (WGS) entry which is preliminary data.</text>
</comment>
<evidence type="ECO:0000313" key="3">
    <source>
        <dbReference type="Proteomes" id="UP001152320"/>
    </source>
</evidence>
<reference evidence="2" key="1">
    <citation type="submission" date="2021-10" db="EMBL/GenBank/DDBJ databases">
        <title>Tropical sea cucumber genome reveals ecological adaptation and Cuvierian tubules defense mechanism.</title>
        <authorList>
            <person name="Chen T."/>
        </authorList>
    </citation>
    <scope>NUCLEOTIDE SEQUENCE</scope>
    <source>
        <strain evidence="2">Nanhai2018</strain>
        <tissue evidence="2">Muscle</tissue>
    </source>
</reference>
<protein>
    <submittedName>
        <fullName evidence="2">Zinc finger MYM-type protein 1</fullName>
    </submittedName>
</protein>
<dbReference type="SUPFAM" id="SSF53098">
    <property type="entry name" value="Ribonuclease H-like"/>
    <property type="match status" value="1"/>
</dbReference>
<name>A0A9Q1BXL9_HOLLE</name>
<dbReference type="Pfam" id="PF14291">
    <property type="entry name" value="DUF4371"/>
    <property type="match status" value="1"/>
</dbReference>
<keyword evidence="3" id="KW-1185">Reference proteome</keyword>
<evidence type="ECO:0000313" key="2">
    <source>
        <dbReference type="EMBL" id="KAJ8034505.1"/>
    </source>
</evidence>
<proteinExistence type="predicted"/>
<dbReference type="InterPro" id="IPR025398">
    <property type="entry name" value="DUF4371"/>
</dbReference>